<sequence>MMKLLKSTASAAALGVSLLGAVVASTAAHGTAAVDGGVSVAVPAVLADNLAPFDPAMAQAPTIEPNPKNVDYPVPTVGSVYFVSTTGNDAADGRSKTTPFKTLGRALTVARAGPRPATVVLRAGTYEEGAAAAGPSGAYTIDFPVTIQPHRGEKVWMKGSVMVTGWSSVGTNRWRRTGWTTRFCQRPTDGGSDPFCKHPSLNNPTYPMAGAQDMVFRNDQPLRQVRTLAEVGPGRFFVDTALGHLYIGDSPTGARIEASNRDLALHVSGFGPGTGGSGTVIQGLGFKHYASEQQTAKQSTERPPKGGVVLLDNVSNTRVENNTITRSASTALTAVKATRAVIRDNLLAENGFVGANITGTAGGLTFDGNRVFRNNTEGLHDTLTGGEAESAAGVKITSTSPLTVRDNIFDHNDGSGFWCDLDCADATITRNVSRNNIGNGIFYEVSQRAIIASNVLTGNTEAGLSIGGADGVQIYNNTLYGNADTRPGELFGAELVVFDLQRPGCPPQTGCVERWRTRNVVIRNNLTGGAGSRRLFNSSTGVANLAARVPADTFITAMDHNGYHRPTAAGGPPTPPTFAGWLHPRPAAQGGPFHVDHASLASVQAFTATEDHGLAFDQAADPFFVDAAAGDFSLLASSPARASGDPLSAAVAAAIGVPTAPAPVDRGALAWPTLQLRVPAYGSTVGGPAVALATNVPDPARVTSVEYHVNRVGSMTATKVGSTVNRGFGYAVVWNTTAVADGSYELRAHAVRVEGTTRTVVKSPPILITVRNG</sequence>
<evidence type="ECO:0000259" key="5">
    <source>
        <dbReference type="Pfam" id="PF07602"/>
    </source>
</evidence>
<proteinExistence type="predicted"/>
<organism evidence="7 8">
    <name type="scientific">Archangium lansingense</name>
    <dbReference type="NCBI Taxonomy" id="2995310"/>
    <lineage>
        <taxon>Bacteria</taxon>
        <taxon>Pseudomonadati</taxon>
        <taxon>Myxococcota</taxon>
        <taxon>Myxococcia</taxon>
        <taxon>Myxococcales</taxon>
        <taxon>Cystobacterineae</taxon>
        <taxon>Archangiaceae</taxon>
        <taxon>Archangium</taxon>
    </lineage>
</organism>
<dbReference type="Gene3D" id="2.60.40.10">
    <property type="entry name" value="Immunoglobulins"/>
    <property type="match status" value="1"/>
</dbReference>
<dbReference type="SUPFAM" id="SSF51126">
    <property type="entry name" value="Pectin lyase-like"/>
    <property type="match status" value="1"/>
</dbReference>
<dbReference type="Pfam" id="PF17957">
    <property type="entry name" value="Big_7"/>
    <property type="match status" value="1"/>
</dbReference>
<feature type="domain" description="DUF1565" evidence="5">
    <location>
        <begin position="86"/>
        <end position="129"/>
    </location>
</feature>
<name>A0ABT3ZY05_9BACT</name>
<protein>
    <submittedName>
        <fullName evidence="7">Right-handed parallel beta-helix repeat-containing protein</fullName>
    </submittedName>
</protein>
<keyword evidence="2" id="KW-0964">Secreted</keyword>
<evidence type="ECO:0000313" key="8">
    <source>
        <dbReference type="Proteomes" id="UP001207654"/>
    </source>
</evidence>
<comment type="caution">
    <text evidence="7">The sequence shown here is derived from an EMBL/GenBank/DDBJ whole genome shotgun (WGS) entry which is preliminary data.</text>
</comment>
<dbReference type="Proteomes" id="UP001207654">
    <property type="component" value="Unassembled WGS sequence"/>
</dbReference>
<dbReference type="SMART" id="SM00710">
    <property type="entry name" value="PbH1"/>
    <property type="match status" value="7"/>
</dbReference>
<dbReference type="InterPro" id="IPR011050">
    <property type="entry name" value="Pectin_lyase_fold/virulence"/>
</dbReference>
<dbReference type="PANTHER" id="PTHR40088">
    <property type="entry name" value="PECTATE LYASE (EUROFUNG)"/>
    <property type="match status" value="1"/>
</dbReference>
<feature type="chain" id="PRO_5047215851" evidence="4">
    <location>
        <begin position="28"/>
        <end position="773"/>
    </location>
</feature>
<keyword evidence="8" id="KW-1185">Reference proteome</keyword>
<evidence type="ECO:0000256" key="2">
    <source>
        <dbReference type="ARBA" id="ARBA00022525"/>
    </source>
</evidence>
<dbReference type="InterPro" id="IPR006626">
    <property type="entry name" value="PbH1"/>
</dbReference>
<keyword evidence="3 4" id="KW-0732">Signal</keyword>
<dbReference type="InterPro" id="IPR039448">
    <property type="entry name" value="Beta_helix"/>
</dbReference>
<dbReference type="RefSeq" id="WP_267533255.1">
    <property type="nucleotide sequence ID" value="NZ_JAPNKA010000001.1"/>
</dbReference>
<evidence type="ECO:0000313" key="7">
    <source>
        <dbReference type="EMBL" id="MCY1074280.1"/>
    </source>
</evidence>
<dbReference type="InterPro" id="IPR011459">
    <property type="entry name" value="DUF1565"/>
</dbReference>
<evidence type="ECO:0000256" key="1">
    <source>
        <dbReference type="ARBA" id="ARBA00004613"/>
    </source>
</evidence>
<evidence type="ECO:0000256" key="3">
    <source>
        <dbReference type="ARBA" id="ARBA00022729"/>
    </source>
</evidence>
<evidence type="ECO:0000259" key="6">
    <source>
        <dbReference type="Pfam" id="PF13229"/>
    </source>
</evidence>
<dbReference type="Pfam" id="PF13229">
    <property type="entry name" value="Beta_helix"/>
    <property type="match status" value="1"/>
</dbReference>
<feature type="signal peptide" evidence="4">
    <location>
        <begin position="1"/>
        <end position="27"/>
    </location>
</feature>
<dbReference type="InterPro" id="IPR013783">
    <property type="entry name" value="Ig-like_fold"/>
</dbReference>
<evidence type="ECO:0000256" key="4">
    <source>
        <dbReference type="SAM" id="SignalP"/>
    </source>
</evidence>
<dbReference type="PANTHER" id="PTHR40088:SF2">
    <property type="entry name" value="SECRETED SUGAR HYDROLASE"/>
    <property type="match status" value="1"/>
</dbReference>
<comment type="subcellular location">
    <subcellularLocation>
        <location evidence="1">Secreted</location>
    </subcellularLocation>
</comment>
<feature type="domain" description="Right handed beta helix" evidence="6">
    <location>
        <begin position="309"/>
        <end position="479"/>
    </location>
</feature>
<dbReference type="InterPro" id="IPR052052">
    <property type="entry name" value="Polysaccharide_Lyase_9"/>
</dbReference>
<dbReference type="Pfam" id="PF07602">
    <property type="entry name" value="DUF1565"/>
    <property type="match status" value="1"/>
</dbReference>
<gene>
    <name evidence="7" type="ORF">OV287_07255</name>
</gene>
<reference evidence="7 8" key="1">
    <citation type="submission" date="2022-11" db="EMBL/GenBank/DDBJ databases">
        <title>Minimal conservation of predation-associated metabolite biosynthetic gene clusters underscores biosynthetic potential of Myxococcota including descriptions for ten novel species: Archangium lansinium sp. nov., Myxococcus landrumus sp. nov., Nannocystis bai.</title>
        <authorList>
            <person name="Ahearne A."/>
            <person name="Stevens C."/>
            <person name="Phillips K."/>
        </authorList>
    </citation>
    <scope>NUCLEOTIDE SEQUENCE [LARGE SCALE GENOMIC DNA]</scope>
    <source>
        <strain evidence="7 8">MIWBW</strain>
    </source>
</reference>
<dbReference type="InterPro" id="IPR012334">
    <property type="entry name" value="Pectin_lyas_fold"/>
</dbReference>
<dbReference type="Gene3D" id="2.160.20.10">
    <property type="entry name" value="Single-stranded right-handed beta-helix, Pectin lyase-like"/>
    <property type="match status" value="2"/>
</dbReference>
<dbReference type="EMBL" id="JAPNKA010000001">
    <property type="protein sequence ID" value="MCY1074280.1"/>
    <property type="molecule type" value="Genomic_DNA"/>
</dbReference>
<accession>A0ABT3ZY05</accession>